<feature type="domain" description="DUF1559" evidence="1">
    <location>
        <begin position="1"/>
        <end position="109"/>
    </location>
</feature>
<gene>
    <name evidence="2" type="ORF">DIT97_14115</name>
</gene>
<feature type="non-terminal residue" evidence="2">
    <location>
        <position position="1"/>
    </location>
</feature>
<sequence length="109" mass="11948">LLPYLEQQAVYEQVDRNQVLSHVSNTAACETVIVNFLCPSDIVDPTFMLYQEHALSVSQTPIIKLPTASYVGVFGTLEADDSIPAPPGDGTFLESVPVSFRQLQRGLTH</sequence>
<dbReference type="InterPro" id="IPR011453">
    <property type="entry name" value="DUF1559"/>
</dbReference>
<dbReference type="Proteomes" id="UP000263642">
    <property type="component" value="Unassembled WGS sequence"/>
</dbReference>
<name>A0A3D3R6B5_9PLAN</name>
<dbReference type="Pfam" id="PF07596">
    <property type="entry name" value="SBP_bac_10"/>
    <property type="match status" value="1"/>
</dbReference>
<dbReference type="EMBL" id="DQAY01000080">
    <property type="protein sequence ID" value="HCO24116.1"/>
    <property type="molecule type" value="Genomic_DNA"/>
</dbReference>
<organism evidence="2 3">
    <name type="scientific">Gimesia maris</name>
    <dbReference type="NCBI Taxonomy" id="122"/>
    <lineage>
        <taxon>Bacteria</taxon>
        <taxon>Pseudomonadati</taxon>
        <taxon>Planctomycetota</taxon>
        <taxon>Planctomycetia</taxon>
        <taxon>Planctomycetales</taxon>
        <taxon>Planctomycetaceae</taxon>
        <taxon>Gimesia</taxon>
    </lineage>
</organism>
<protein>
    <recommendedName>
        <fullName evidence="1">DUF1559 domain-containing protein</fullName>
    </recommendedName>
</protein>
<evidence type="ECO:0000313" key="2">
    <source>
        <dbReference type="EMBL" id="HCO24116.1"/>
    </source>
</evidence>
<reference evidence="2 3" key="1">
    <citation type="journal article" date="2018" name="Nat. Biotechnol.">
        <title>A standardized bacterial taxonomy based on genome phylogeny substantially revises the tree of life.</title>
        <authorList>
            <person name="Parks D.H."/>
            <person name="Chuvochina M."/>
            <person name="Waite D.W."/>
            <person name="Rinke C."/>
            <person name="Skarshewski A."/>
            <person name="Chaumeil P.A."/>
            <person name="Hugenholtz P."/>
        </authorList>
    </citation>
    <scope>NUCLEOTIDE SEQUENCE [LARGE SCALE GENOMIC DNA]</scope>
    <source>
        <strain evidence="2">UBA9375</strain>
    </source>
</reference>
<dbReference type="AlphaFoldDB" id="A0A3D3R6B5"/>
<comment type="caution">
    <text evidence="2">The sequence shown here is derived from an EMBL/GenBank/DDBJ whole genome shotgun (WGS) entry which is preliminary data.</text>
</comment>
<evidence type="ECO:0000313" key="3">
    <source>
        <dbReference type="Proteomes" id="UP000263642"/>
    </source>
</evidence>
<feature type="non-terminal residue" evidence="2">
    <location>
        <position position="109"/>
    </location>
</feature>
<accession>A0A3D3R6B5</accession>
<proteinExistence type="predicted"/>
<evidence type="ECO:0000259" key="1">
    <source>
        <dbReference type="Pfam" id="PF07596"/>
    </source>
</evidence>